<evidence type="ECO:0000313" key="16">
    <source>
        <dbReference type="EMBL" id="OXA44397.1"/>
    </source>
</evidence>
<dbReference type="GO" id="GO:0005506">
    <property type="term" value="F:iron ion binding"/>
    <property type="evidence" value="ECO:0007669"/>
    <property type="project" value="InterPro"/>
</dbReference>
<sequence>MFLVYAVAVVGVLLAYYYLLKDDDDTKDEPPGPRGLPILGNLLDLARASDDLTKTFGVLGEKWGEIYTIKMGSKKTVVVTSRESMQTVLSHEGAHGRDMCGMFKDRCWGKNLGLAMSEGEFWEKTKTWTFKTLKTLGFGKSAEVERYVQKSAEPFFTEIDQKMGDGGAVNIEQLFSPTVLSILWQLIVGRISKEDEPIIKVLADKGNKLVTSSAVSVGLGHAFPILRYLFPNWSGYNVQMDFNNTCHQVARNLYAESEQKLRSIPDAIPATNMLDAFVQNSANDPHDIFHCLNFQLVFMDLLVAGTDTTSTFMEASVLYLITNPDVQEKVYQEILHIAPDGRPLKFSDRQDMPYIQAFFLETHRHARTLQNALPRRALWDIKYKNYTIKRDTIIMMDMRLYYQEKKIWGDPEAFRPERFINEGGQLVNANSIISFSFGKRACPGEVHSNILTFILLTSMLQRYKISIPEGEPKPKLDLRQGFSVKPHPFRASFTKRT</sequence>
<evidence type="ECO:0000256" key="11">
    <source>
        <dbReference type="ARBA" id="ARBA00023004"/>
    </source>
</evidence>
<dbReference type="STRING" id="158441.A0A226DI68"/>
<gene>
    <name evidence="16" type="ORF">Fcan01_20664</name>
</gene>
<evidence type="ECO:0000256" key="8">
    <source>
        <dbReference type="ARBA" id="ARBA00022824"/>
    </source>
</evidence>
<dbReference type="SUPFAM" id="SSF48264">
    <property type="entry name" value="Cytochrome P450"/>
    <property type="match status" value="1"/>
</dbReference>
<organism evidence="16 17">
    <name type="scientific">Folsomia candida</name>
    <name type="common">Springtail</name>
    <dbReference type="NCBI Taxonomy" id="158441"/>
    <lineage>
        <taxon>Eukaryota</taxon>
        <taxon>Metazoa</taxon>
        <taxon>Ecdysozoa</taxon>
        <taxon>Arthropoda</taxon>
        <taxon>Hexapoda</taxon>
        <taxon>Collembola</taxon>
        <taxon>Entomobryomorpha</taxon>
        <taxon>Isotomoidea</taxon>
        <taxon>Isotomidae</taxon>
        <taxon>Proisotominae</taxon>
        <taxon>Folsomia</taxon>
    </lineage>
</organism>
<evidence type="ECO:0000256" key="2">
    <source>
        <dbReference type="ARBA" id="ARBA00003690"/>
    </source>
</evidence>
<evidence type="ECO:0000256" key="9">
    <source>
        <dbReference type="ARBA" id="ARBA00022848"/>
    </source>
</evidence>
<keyword evidence="17" id="KW-1185">Reference proteome</keyword>
<accession>A0A226DI68</accession>
<dbReference type="GO" id="GO:0005789">
    <property type="term" value="C:endoplasmic reticulum membrane"/>
    <property type="evidence" value="ECO:0007669"/>
    <property type="project" value="UniProtKB-SubCell"/>
</dbReference>
<dbReference type="GO" id="GO:0020037">
    <property type="term" value="F:heme binding"/>
    <property type="evidence" value="ECO:0007669"/>
    <property type="project" value="InterPro"/>
</dbReference>
<evidence type="ECO:0000256" key="3">
    <source>
        <dbReference type="ARBA" id="ARBA00004174"/>
    </source>
</evidence>
<evidence type="ECO:0000313" key="17">
    <source>
        <dbReference type="Proteomes" id="UP000198287"/>
    </source>
</evidence>
<evidence type="ECO:0000256" key="12">
    <source>
        <dbReference type="ARBA" id="ARBA00023033"/>
    </source>
</evidence>
<dbReference type="InterPro" id="IPR050182">
    <property type="entry name" value="Cytochrome_P450_fam2"/>
</dbReference>
<comment type="similarity">
    <text evidence="5 15">Belongs to the cytochrome P450 family.</text>
</comment>
<dbReference type="Proteomes" id="UP000198287">
    <property type="component" value="Unassembled WGS sequence"/>
</dbReference>
<evidence type="ECO:0000256" key="1">
    <source>
        <dbReference type="ARBA" id="ARBA00001971"/>
    </source>
</evidence>
<keyword evidence="12 15" id="KW-0503">Monooxygenase</keyword>
<keyword evidence="6 14" id="KW-0349">Heme</keyword>
<evidence type="ECO:0000256" key="15">
    <source>
        <dbReference type="RuleBase" id="RU000461"/>
    </source>
</evidence>
<comment type="subcellular location">
    <subcellularLocation>
        <location evidence="4">Endoplasmic reticulum membrane</location>
        <topology evidence="4">Peripheral membrane protein</topology>
    </subcellularLocation>
    <subcellularLocation>
        <location evidence="3">Microsome membrane</location>
        <topology evidence="3">Peripheral membrane protein</topology>
    </subcellularLocation>
</comment>
<dbReference type="Pfam" id="PF00067">
    <property type="entry name" value="p450"/>
    <property type="match status" value="1"/>
</dbReference>
<comment type="function">
    <text evidence="2">May be involved in the metabolism of insect hormones and in the breakdown of synthetic insecticides.</text>
</comment>
<reference evidence="16 17" key="1">
    <citation type="submission" date="2015-12" db="EMBL/GenBank/DDBJ databases">
        <title>The genome of Folsomia candida.</title>
        <authorList>
            <person name="Faddeeva A."/>
            <person name="Derks M.F."/>
            <person name="Anvar Y."/>
            <person name="Smit S."/>
            <person name="Van Straalen N."/>
            <person name="Roelofs D."/>
        </authorList>
    </citation>
    <scope>NUCLEOTIDE SEQUENCE [LARGE SCALE GENOMIC DNA]</scope>
    <source>
        <strain evidence="16 17">VU population</strain>
        <tissue evidence="16">Whole body</tissue>
    </source>
</reference>
<dbReference type="OMA" id="ETTHESN"/>
<keyword evidence="8" id="KW-0256">Endoplasmic reticulum</keyword>
<evidence type="ECO:0000256" key="13">
    <source>
        <dbReference type="ARBA" id="ARBA00023136"/>
    </source>
</evidence>
<evidence type="ECO:0000256" key="7">
    <source>
        <dbReference type="ARBA" id="ARBA00022723"/>
    </source>
</evidence>
<dbReference type="InterPro" id="IPR002401">
    <property type="entry name" value="Cyt_P450_E_grp-I"/>
</dbReference>
<dbReference type="GO" id="GO:0006082">
    <property type="term" value="P:organic acid metabolic process"/>
    <property type="evidence" value="ECO:0007669"/>
    <property type="project" value="TreeGrafter"/>
</dbReference>
<dbReference type="PANTHER" id="PTHR24300">
    <property type="entry name" value="CYTOCHROME P450 508A4-RELATED"/>
    <property type="match status" value="1"/>
</dbReference>
<keyword evidence="10 15" id="KW-0560">Oxidoreductase</keyword>
<evidence type="ECO:0000256" key="4">
    <source>
        <dbReference type="ARBA" id="ARBA00004406"/>
    </source>
</evidence>
<evidence type="ECO:0000256" key="5">
    <source>
        <dbReference type="ARBA" id="ARBA00010617"/>
    </source>
</evidence>
<comment type="caution">
    <text evidence="16">The sequence shown here is derived from an EMBL/GenBank/DDBJ whole genome shotgun (WGS) entry which is preliminary data.</text>
</comment>
<dbReference type="InterPro" id="IPR001128">
    <property type="entry name" value="Cyt_P450"/>
</dbReference>
<evidence type="ECO:0000256" key="6">
    <source>
        <dbReference type="ARBA" id="ARBA00022617"/>
    </source>
</evidence>
<dbReference type="FunFam" id="1.10.630.10:FF:000238">
    <property type="entry name" value="Cytochrome P450 2A6"/>
    <property type="match status" value="1"/>
</dbReference>
<name>A0A226DI68_FOLCA</name>
<dbReference type="GO" id="GO:0016712">
    <property type="term" value="F:oxidoreductase activity, acting on paired donors, with incorporation or reduction of molecular oxygen, reduced flavin or flavoprotein as one donor, and incorporation of one atom of oxygen"/>
    <property type="evidence" value="ECO:0007669"/>
    <property type="project" value="TreeGrafter"/>
</dbReference>
<comment type="cofactor">
    <cofactor evidence="1 14">
        <name>heme</name>
        <dbReference type="ChEBI" id="CHEBI:30413"/>
    </cofactor>
</comment>
<keyword evidence="9" id="KW-0492">Microsome</keyword>
<dbReference type="PROSITE" id="PS00086">
    <property type="entry name" value="CYTOCHROME_P450"/>
    <property type="match status" value="1"/>
</dbReference>
<dbReference type="GO" id="GO:0006805">
    <property type="term" value="P:xenobiotic metabolic process"/>
    <property type="evidence" value="ECO:0007669"/>
    <property type="project" value="TreeGrafter"/>
</dbReference>
<dbReference type="OrthoDB" id="2789670at2759"/>
<protein>
    <submittedName>
        <fullName evidence="16">Farnesoate epoxidase</fullName>
    </submittedName>
</protein>
<dbReference type="Gene3D" id="1.10.630.10">
    <property type="entry name" value="Cytochrome P450"/>
    <property type="match status" value="1"/>
</dbReference>
<keyword evidence="7 14" id="KW-0479">Metal-binding</keyword>
<keyword evidence="11 14" id="KW-0408">Iron</keyword>
<dbReference type="PRINTS" id="PR00463">
    <property type="entry name" value="EP450I"/>
</dbReference>
<dbReference type="EMBL" id="LNIX01000019">
    <property type="protein sequence ID" value="OXA44397.1"/>
    <property type="molecule type" value="Genomic_DNA"/>
</dbReference>
<dbReference type="InterPro" id="IPR036396">
    <property type="entry name" value="Cyt_P450_sf"/>
</dbReference>
<dbReference type="AlphaFoldDB" id="A0A226DI68"/>
<dbReference type="PANTHER" id="PTHR24300:SF375">
    <property type="entry name" value="CYTOCHROME P450 FAMILY"/>
    <property type="match status" value="1"/>
</dbReference>
<proteinExistence type="inferred from homology"/>
<feature type="binding site" description="axial binding residue" evidence="14">
    <location>
        <position position="442"/>
    </location>
    <ligand>
        <name>heme</name>
        <dbReference type="ChEBI" id="CHEBI:30413"/>
    </ligand>
    <ligandPart>
        <name>Fe</name>
        <dbReference type="ChEBI" id="CHEBI:18248"/>
    </ligandPart>
</feature>
<evidence type="ECO:0000256" key="14">
    <source>
        <dbReference type="PIRSR" id="PIRSR602401-1"/>
    </source>
</evidence>
<evidence type="ECO:0000256" key="10">
    <source>
        <dbReference type="ARBA" id="ARBA00023002"/>
    </source>
</evidence>
<dbReference type="InterPro" id="IPR017972">
    <property type="entry name" value="Cyt_P450_CS"/>
</dbReference>
<keyword evidence="13" id="KW-0472">Membrane</keyword>